<evidence type="ECO:0000313" key="3">
    <source>
        <dbReference type="Proteomes" id="UP000075455"/>
    </source>
</evidence>
<reference evidence="2 3" key="1">
    <citation type="submission" date="2016-01" db="EMBL/GenBank/DDBJ databases">
        <title>Draft Genome Sequences of Seven Thermophilic Sporeformers Isolated from Foods.</title>
        <authorList>
            <person name="Berendsen E.M."/>
            <person name="Wells-Bennik M.H."/>
            <person name="Krawcyk A.O."/>
            <person name="De Jong A."/>
            <person name="Holsappel S."/>
            <person name="Eijlander R.T."/>
            <person name="Kuipers O.P."/>
        </authorList>
    </citation>
    <scope>NUCLEOTIDE SEQUENCE [LARGE SCALE GENOMIC DNA]</scope>
    <source>
        <strain evidence="2 3">B4119</strain>
    </source>
</reference>
<feature type="region of interest" description="Disordered" evidence="1">
    <location>
        <begin position="1"/>
        <end position="23"/>
    </location>
</feature>
<accession>A0A150LHC6</accession>
<evidence type="ECO:0000313" key="2">
    <source>
        <dbReference type="EMBL" id="KYD11793.1"/>
    </source>
</evidence>
<evidence type="ECO:0000256" key="1">
    <source>
        <dbReference type="SAM" id="MobiDB-lite"/>
    </source>
</evidence>
<gene>
    <name evidence="2" type="ORF">B4119_2290</name>
</gene>
<name>A0A150LHC6_9BACL</name>
<comment type="caution">
    <text evidence="2">The sequence shown here is derived from an EMBL/GenBank/DDBJ whole genome shotgun (WGS) entry which is preliminary data.</text>
</comment>
<dbReference type="EMBL" id="LQYS01000066">
    <property type="protein sequence ID" value="KYD11793.1"/>
    <property type="molecule type" value="Genomic_DNA"/>
</dbReference>
<dbReference type="AlphaFoldDB" id="A0A150LHC6"/>
<proteinExistence type="predicted"/>
<feature type="compositionally biased region" description="Polar residues" evidence="1">
    <location>
        <begin position="1"/>
        <end position="22"/>
    </location>
</feature>
<sequence>MTVTSTAKPTATPINPNKQPTPTFRLFMEHQLLSRYQYQ</sequence>
<dbReference type="Proteomes" id="UP000075455">
    <property type="component" value="Unassembled WGS sequence"/>
</dbReference>
<organism evidence="2 3">
    <name type="scientific">Saccharococcus caldoxylosilyticus</name>
    <dbReference type="NCBI Taxonomy" id="81408"/>
    <lineage>
        <taxon>Bacteria</taxon>
        <taxon>Bacillati</taxon>
        <taxon>Bacillota</taxon>
        <taxon>Bacilli</taxon>
        <taxon>Bacillales</taxon>
        <taxon>Anoxybacillaceae</taxon>
        <taxon>Saccharococcus</taxon>
    </lineage>
</organism>
<protein>
    <submittedName>
        <fullName evidence="2">Uncharacterized protein</fullName>
    </submittedName>
</protein>